<dbReference type="STRING" id="1754191.A0A1Y1VFA8"/>
<name>A0A1Y1VFA8_9FUNG</name>
<evidence type="ECO:0000256" key="3">
    <source>
        <dbReference type="ARBA" id="ARBA00022989"/>
    </source>
</evidence>
<evidence type="ECO:0000256" key="1">
    <source>
        <dbReference type="ARBA" id="ARBA00004141"/>
    </source>
</evidence>
<dbReference type="GO" id="GO:0004930">
    <property type="term" value="F:G protein-coupled receptor activity"/>
    <property type="evidence" value="ECO:0007669"/>
    <property type="project" value="InterPro"/>
</dbReference>
<evidence type="ECO:0000313" key="8">
    <source>
        <dbReference type="Proteomes" id="UP000193719"/>
    </source>
</evidence>
<keyword evidence="8" id="KW-1185">Reference proteome</keyword>
<feature type="transmembrane region" description="Helical" evidence="5">
    <location>
        <begin position="116"/>
        <end position="137"/>
    </location>
</feature>
<dbReference type="GO" id="GO:0016020">
    <property type="term" value="C:membrane"/>
    <property type="evidence" value="ECO:0007669"/>
    <property type="project" value="UniProtKB-SubCell"/>
</dbReference>
<keyword evidence="2 5" id="KW-0812">Transmembrane</keyword>
<organism evidence="7 8">
    <name type="scientific">Piromyces finnis</name>
    <dbReference type="NCBI Taxonomy" id="1754191"/>
    <lineage>
        <taxon>Eukaryota</taxon>
        <taxon>Fungi</taxon>
        <taxon>Fungi incertae sedis</taxon>
        <taxon>Chytridiomycota</taxon>
        <taxon>Chytridiomycota incertae sedis</taxon>
        <taxon>Neocallimastigomycetes</taxon>
        <taxon>Neocallimastigales</taxon>
        <taxon>Neocallimastigaceae</taxon>
        <taxon>Piromyces</taxon>
    </lineage>
</organism>
<evidence type="ECO:0000313" key="7">
    <source>
        <dbReference type="EMBL" id="ORX54767.1"/>
    </source>
</evidence>
<dbReference type="OrthoDB" id="10570707at2759"/>
<feature type="transmembrane region" description="Helical" evidence="5">
    <location>
        <begin position="76"/>
        <end position="95"/>
    </location>
</feature>
<dbReference type="AlphaFoldDB" id="A0A1Y1VFA8"/>
<dbReference type="Proteomes" id="UP000193719">
    <property type="component" value="Unassembled WGS sequence"/>
</dbReference>
<feature type="transmembrane region" description="Helical" evidence="5">
    <location>
        <begin position="34"/>
        <end position="54"/>
    </location>
</feature>
<gene>
    <name evidence="7" type="ORF">BCR36DRAFT_282116</name>
</gene>
<dbReference type="Pfam" id="PF00003">
    <property type="entry name" value="7tm_3"/>
    <property type="match status" value="1"/>
</dbReference>
<evidence type="ECO:0000256" key="5">
    <source>
        <dbReference type="SAM" id="Phobius"/>
    </source>
</evidence>
<comment type="subcellular location">
    <subcellularLocation>
        <location evidence="1">Membrane</location>
        <topology evidence="1">Multi-pass membrane protein</topology>
    </subcellularLocation>
</comment>
<dbReference type="PROSITE" id="PS50259">
    <property type="entry name" value="G_PROTEIN_RECEP_F3_4"/>
    <property type="match status" value="1"/>
</dbReference>
<evidence type="ECO:0000259" key="6">
    <source>
        <dbReference type="PROSITE" id="PS50259"/>
    </source>
</evidence>
<sequence length="139" mass="16640">ITGFICSYSIKSRIIVSIYNNKNLINSSYRYKSYYLNIVLPIFQIILLVIWSFSQEGYTMKRKYSKFVYYDYEDCAYNYNGVLNFIFAIDFLLSIQSIITSYQGRKIPDEFNDSRRIFIVSIMTIFLVCRILIYNFFIL</sequence>
<protein>
    <recommendedName>
        <fullName evidence="6">G-protein coupled receptors family 3 profile domain-containing protein</fullName>
    </recommendedName>
</protein>
<feature type="non-terminal residue" evidence="7">
    <location>
        <position position="1"/>
    </location>
</feature>
<reference evidence="7 8" key="1">
    <citation type="submission" date="2016-08" db="EMBL/GenBank/DDBJ databases">
        <title>Genomes of anaerobic fungi encode conserved fungal cellulosomes for biomass hydrolysis.</title>
        <authorList>
            <consortium name="DOE Joint Genome Institute"/>
            <person name="Haitjema C.H."/>
            <person name="Gilmore S.P."/>
            <person name="Henske J.K."/>
            <person name="Solomon K.V."/>
            <person name="De Groot R."/>
            <person name="Kuo A."/>
            <person name="Mondo S.J."/>
            <person name="Salamov A.A."/>
            <person name="Labutti K."/>
            <person name="Zhao Z."/>
            <person name="Chiniquy J."/>
            <person name="Barry K."/>
            <person name="Brewer H.M."/>
            <person name="Purvine S.O."/>
            <person name="Wright A.T."/>
            <person name="Boxma B."/>
            <person name="Van Alen T."/>
            <person name="Hackstein J.H."/>
            <person name="Baker S.E."/>
            <person name="Grigoriev I.V."/>
            <person name="O'Malley M.A."/>
        </authorList>
    </citation>
    <scope>NUCLEOTIDE SEQUENCE [LARGE SCALE GENOMIC DNA]</scope>
    <source>
        <strain evidence="8">finn</strain>
    </source>
</reference>
<feature type="domain" description="G-protein coupled receptors family 3 profile" evidence="6">
    <location>
        <begin position="34"/>
        <end position="139"/>
    </location>
</feature>
<proteinExistence type="predicted"/>
<evidence type="ECO:0000256" key="2">
    <source>
        <dbReference type="ARBA" id="ARBA00022692"/>
    </source>
</evidence>
<keyword evidence="4 5" id="KW-0472">Membrane</keyword>
<accession>A0A1Y1VFA8</accession>
<dbReference type="EMBL" id="MCFH01000010">
    <property type="protein sequence ID" value="ORX54767.1"/>
    <property type="molecule type" value="Genomic_DNA"/>
</dbReference>
<comment type="caution">
    <text evidence="7">The sequence shown here is derived from an EMBL/GenBank/DDBJ whole genome shotgun (WGS) entry which is preliminary data.</text>
</comment>
<reference evidence="7 8" key="2">
    <citation type="submission" date="2016-08" db="EMBL/GenBank/DDBJ databases">
        <title>Pervasive Adenine N6-methylation of Active Genes in Fungi.</title>
        <authorList>
            <consortium name="DOE Joint Genome Institute"/>
            <person name="Mondo S.J."/>
            <person name="Dannebaum R.O."/>
            <person name="Kuo R.C."/>
            <person name="Labutti K."/>
            <person name="Haridas S."/>
            <person name="Kuo A."/>
            <person name="Salamov A."/>
            <person name="Ahrendt S.R."/>
            <person name="Lipzen A."/>
            <person name="Sullivan W."/>
            <person name="Andreopoulos W.B."/>
            <person name="Clum A."/>
            <person name="Lindquist E."/>
            <person name="Daum C."/>
            <person name="Ramamoorthy G.K."/>
            <person name="Gryganskyi A."/>
            <person name="Culley D."/>
            <person name="Magnuson J.K."/>
            <person name="James T.Y."/>
            <person name="O'Malley M.A."/>
            <person name="Stajich J.E."/>
            <person name="Spatafora J.W."/>
            <person name="Visel A."/>
            <person name="Grigoriev I.V."/>
        </authorList>
    </citation>
    <scope>NUCLEOTIDE SEQUENCE [LARGE SCALE GENOMIC DNA]</scope>
    <source>
        <strain evidence="8">finn</strain>
    </source>
</reference>
<keyword evidence="3 5" id="KW-1133">Transmembrane helix</keyword>
<dbReference type="InterPro" id="IPR017978">
    <property type="entry name" value="GPCR_3_C"/>
</dbReference>
<evidence type="ECO:0000256" key="4">
    <source>
        <dbReference type="ARBA" id="ARBA00023136"/>
    </source>
</evidence>